<dbReference type="PROSITE" id="PS50082">
    <property type="entry name" value="WD_REPEATS_2"/>
    <property type="match status" value="3"/>
</dbReference>
<comment type="caution">
    <text evidence="4">The sequence shown here is derived from an EMBL/GenBank/DDBJ whole genome shotgun (WGS) entry which is preliminary data.</text>
</comment>
<dbReference type="AlphaFoldDB" id="A0A812W1P7"/>
<feature type="repeat" description="WD" evidence="3">
    <location>
        <begin position="148"/>
        <end position="189"/>
    </location>
</feature>
<evidence type="ECO:0000256" key="3">
    <source>
        <dbReference type="PROSITE-ProRule" id="PRU00221"/>
    </source>
</evidence>
<evidence type="ECO:0000256" key="1">
    <source>
        <dbReference type="ARBA" id="ARBA00022574"/>
    </source>
</evidence>
<proteinExistence type="predicted"/>
<protein>
    <submittedName>
        <fullName evidence="4">Wds protein</fullName>
    </submittedName>
</protein>
<dbReference type="SMART" id="SM00320">
    <property type="entry name" value="WD40"/>
    <property type="match status" value="5"/>
</dbReference>
<accession>A0A812W1P7</accession>
<dbReference type="Gene3D" id="2.130.10.10">
    <property type="entry name" value="YVTN repeat-like/Quinoprotein amine dehydrogenase"/>
    <property type="match status" value="1"/>
</dbReference>
<reference evidence="4" key="1">
    <citation type="submission" date="2021-02" db="EMBL/GenBank/DDBJ databases">
        <authorList>
            <person name="Dougan E. K."/>
            <person name="Rhodes N."/>
            <person name="Thang M."/>
            <person name="Chan C."/>
        </authorList>
    </citation>
    <scope>NUCLEOTIDE SEQUENCE</scope>
</reference>
<keyword evidence="1 3" id="KW-0853">WD repeat</keyword>
<feature type="repeat" description="WD" evidence="3">
    <location>
        <begin position="107"/>
        <end position="139"/>
    </location>
</feature>
<sequence>AIDYNEFVAWTQGGKKTLAKKKQTSLVPDLQAALERSQSEAAAVAAIPFDAVMAVTYTGSKDINMLIREIKQFDKSGSVLEAMGVRTPHNQRYTNVEDDIRHFEKVKDPHKLNLNCFAVDWSSRNVVTASADHTLKMWNFYGNVLRTYAGHPSEVLCVDVDWKNHRMISGSLGSDLKMWRLDSSTPLRSFAGSGPGGIGCLVVNWKMHRAACGCGKLIELWDISSKSNSAEHPAQQLATFAAHSAPVLSLQVDWAEQIMVSASADKTLRRWNLRDAVLLETFPVGDAQIRCLSSPSSPAVSVLAGDEKGQIQVWDTKSGNVEMKMSGHTDGVLCISQAQA</sequence>
<dbReference type="PRINTS" id="PR00320">
    <property type="entry name" value="GPROTEINBRPT"/>
</dbReference>
<evidence type="ECO:0000313" key="4">
    <source>
        <dbReference type="EMBL" id="CAE7654509.1"/>
    </source>
</evidence>
<gene>
    <name evidence="4" type="primary">wds</name>
    <name evidence="4" type="ORF">SNEC2469_LOCUS18516</name>
</gene>
<dbReference type="OrthoDB" id="418109at2759"/>
<dbReference type="InterPro" id="IPR001680">
    <property type="entry name" value="WD40_rpt"/>
</dbReference>
<keyword evidence="5" id="KW-1185">Reference proteome</keyword>
<organism evidence="4 5">
    <name type="scientific">Symbiodinium necroappetens</name>
    <dbReference type="NCBI Taxonomy" id="1628268"/>
    <lineage>
        <taxon>Eukaryota</taxon>
        <taxon>Sar</taxon>
        <taxon>Alveolata</taxon>
        <taxon>Dinophyceae</taxon>
        <taxon>Suessiales</taxon>
        <taxon>Symbiodiniaceae</taxon>
        <taxon>Symbiodinium</taxon>
    </lineage>
</organism>
<dbReference type="PANTHER" id="PTHR44156">
    <property type="entry name" value="SUPERNUMERARY LIMBS, ISOFORM B-RELATED"/>
    <property type="match status" value="1"/>
</dbReference>
<dbReference type="InterPro" id="IPR053299">
    <property type="entry name" value="ASTRA_WD_repeat"/>
</dbReference>
<dbReference type="InterPro" id="IPR015943">
    <property type="entry name" value="WD40/YVTN_repeat-like_dom_sf"/>
</dbReference>
<dbReference type="Proteomes" id="UP000601435">
    <property type="component" value="Unassembled WGS sequence"/>
</dbReference>
<feature type="repeat" description="WD" evidence="3">
    <location>
        <begin position="240"/>
        <end position="281"/>
    </location>
</feature>
<dbReference type="InterPro" id="IPR036322">
    <property type="entry name" value="WD40_repeat_dom_sf"/>
</dbReference>
<feature type="non-terminal residue" evidence="4">
    <location>
        <position position="340"/>
    </location>
</feature>
<keyword evidence="2" id="KW-0677">Repeat</keyword>
<dbReference type="PROSITE" id="PS50294">
    <property type="entry name" value="WD_REPEATS_REGION"/>
    <property type="match status" value="1"/>
</dbReference>
<dbReference type="InterPro" id="IPR020472">
    <property type="entry name" value="WD40_PAC1"/>
</dbReference>
<dbReference type="SUPFAM" id="SSF50978">
    <property type="entry name" value="WD40 repeat-like"/>
    <property type="match status" value="1"/>
</dbReference>
<dbReference type="Pfam" id="PF00400">
    <property type="entry name" value="WD40"/>
    <property type="match status" value="3"/>
</dbReference>
<dbReference type="EMBL" id="CAJNJA010031231">
    <property type="protein sequence ID" value="CAE7654509.1"/>
    <property type="molecule type" value="Genomic_DNA"/>
</dbReference>
<evidence type="ECO:0000313" key="5">
    <source>
        <dbReference type="Proteomes" id="UP000601435"/>
    </source>
</evidence>
<evidence type="ECO:0000256" key="2">
    <source>
        <dbReference type="ARBA" id="ARBA00022737"/>
    </source>
</evidence>
<name>A0A812W1P7_9DINO</name>
<feature type="non-terminal residue" evidence="4">
    <location>
        <position position="1"/>
    </location>
</feature>